<accession>A0A3B0Y8T5</accession>
<organism evidence="1">
    <name type="scientific">hydrothermal vent metagenome</name>
    <dbReference type="NCBI Taxonomy" id="652676"/>
    <lineage>
        <taxon>unclassified sequences</taxon>
        <taxon>metagenomes</taxon>
        <taxon>ecological metagenomes</taxon>
    </lineage>
</organism>
<gene>
    <name evidence="1" type="ORF">MNBD_GAMMA13-720</name>
</gene>
<proteinExistence type="predicted"/>
<name>A0A3B0Y8T5_9ZZZZ</name>
<reference evidence="1" key="1">
    <citation type="submission" date="2018-06" db="EMBL/GenBank/DDBJ databases">
        <authorList>
            <person name="Zhirakovskaya E."/>
        </authorList>
    </citation>
    <scope>NUCLEOTIDE SEQUENCE</scope>
</reference>
<protein>
    <submittedName>
        <fullName evidence="1">Uncharacterized protein</fullName>
    </submittedName>
</protein>
<sequence>MGIGENYRVLALHQSNGYNSTMIQLRNALSTWGTPEFNASLKAELENLGVDQLPLQQGLTYSSFALDKDLSVIIMSSAQNTDTLSVKAGIFYSGVIAGCSCADDPSPH</sequence>
<dbReference type="EMBL" id="UOFK01000022">
    <property type="protein sequence ID" value="VAW72793.1"/>
    <property type="molecule type" value="Genomic_DNA"/>
</dbReference>
<dbReference type="AlphaFoldDB" id="A0A3B0Y8T5"/>
<evidence type="ECO:0000313" key="1">
    <source>
        <dbReference type="EMBL" id="VAW72793.1"/>
    </source>
</evidence>